<dbReference type="EMBL" id="QUMQ01000001">
    <property type="protein sequence ID" value="REF99318.1"/>
    <property type="molecule type" value="Genomic_DNA"/>
</dbReference>
<gene>
    <name evidence="2" type="ORF">DFJ67_5353</name>
</gene>
<protein>
    <submittedName>
        <fullName evidence="2">Helix-turn-helix protein</fullName>
    </submittedName>
</protein>
<evidence type="ECO:0000313" key="3">
    <source>
        <dbReference type="Proteomes" id="UP000256913"/>
    </source>
</evidence>
<dbReference type="Proteomes" id="UP000256913">
    <property type="component" value="Unassembled WGS sequence"/>
</dbReference>
<organism evidence="2 3">
    <name type="scientific">Asanoa ferruginea</name>
    <dbReference type="NCBI Taxonomy" id="53367"/>
    <lineage>
        <taxon>Bacteria</taxon>
        <taxon>Bacillati</taxon>
        <taxon>Actinomycetota</taxon>
        <taxon>Actinomycetes</taxon>
        <taxon>Micromonosporales</taxon>
        <taxon>Micromonosporaceae</taxon>
        <taxon>Asanoa</taxon>
    </lineage>
</organism>
<dbReference type="Pfam" id="PF13560">
    <property type="entry name" value="HTH_31"/>
    <property type="match status" value="1"/>
</dbReference>
<sequence length="282" mass="31149">MQRDDLADFLRRRRLAISPGEVGMAEGPRRRTAGLRREEVAMLAGMSVDYVVRLEQGRSAQPSTQLLTALARALRLTDDERAHLFHLAGHQPPPSAGTARLARAGLLRMLNLLGDTPATVLSDLGEALAHNRMATLLHGDPSGFKGDRRYLPWRWFTEPSARLVHPPEEHAHHSRMFVADLRATAARRHGDADVDGLVARLRAASPEFSALWEQHEVGPRRADRKVIIHPKVGRIEVDCETLMTPDQGQFLLVFTPAAGTDAAEKLALLSVLGLEDFPSRTT</sequence>
<dbReference type="InterPro" id="IPR041413">
    <property type="entry name" value="MLTR_LBD"/>
</dbReference>
<proteinExistence type="predicted"/>
<dbReference type="SMART" id="SM00530">
    <property type="entry name" value="HTH_XRE"/>
    <property type="match status" value="1"/>
</dbReference>
<dbReference type="CDD" id="cd00093">
    <property type="entry name" value="HTH_XRE"/>
    <property type="match status" value="1"/>
</dbReference>
<dbReference type="SUPFAM" id="SSF47413">
    <property type="entry name" value="lambda repressor-like DNA-binding domains"/>
    <property type="match status" value="1"/>
</dbReference>
<comment type="caution">
    <text evidence="2">The sequence shown here is derived from an EMBL/GenBank/DDBJ whole genome shotgun (WGS) entry which is preliminary data.</text>
</comment>
<dbReference type="Pfam" id="PF17765">
    <property type="entry name" value="MLTR_LBD"/>
    <property type="match status" value="1"/>
</dbReference>
<dbReference type="InterPro" id="IPR001387">
    <property type="entry name" value="Cro/C1-type_HTH"/>
</dbReference>
<evidence type="ECO:0000259" key="1">
    <source>
        <dbReference type="PROSITE" id="PS50943"/>
    </source>
</evidence>
<dbReference type="InterPro" id="IPR010982">
    <property type="entry name" value="Lambda_DNA-bd_dom_sf"/>
</dbReference>
<dbReference type="PANTHER" id="PTHR35010">
    <property type="entry name" value="BLL4672 PROTEIN-RELATED"/>
    <property type="match status" value="1"/>
</dbReference>
<dbReference type="RefSeq" id="WP_116070506.1">
    <property type="nucleotide sequence ID" value="NZ_BONB01000002.1"/>
</dbReference>
<name>A0A3D9ZPM0_9ACTN</name>
<accession>A0A3D9ZPM0</accession>
<dbReference type="GO" id="GO:0003677">
    <property type="term" value="F:DNA binding"/>
    <property type="evidence" value="ECO:0007669"/>
    <property type="project" value="InterPro"/>
</dbReference>
<keyword evidence="3" id="KW-1185">Reference proteome</keyword>
<dbReference type="PANTHER" id="PTHR35010:SF2">
    <property type="entry name" value="BLL4672 PROTEIN"/>
    <property type="match status" value="1"/>
</dbReference>
<dbReference type="OrthoDB" id="3608749at2"/>
<dbReference type="PROSITE" id="PS50943">
    <property type="entry name" value="HTH_CROC1"/>
    <property type="match status" value="1"/>
</dbReference>
<feature type="domain" description="HTH cro/C1-type" evidence="1">
    <location>
        <begin position="33"/>
        <end position="81"/>
    </location>
</feature>
<dbReference type="Gene3D" id="3.30.450.180">
    <property type="match status" value="1"/>
</dbReference>
<dbReference type="AlphaFoldDB" id="A0A3D9ZPM0"/>
<reference evidence="2 3" key="1">
    <citation type="submission" date="2018-08" db="EMBL/GenBank/DDBJ databases">
        <title>Sequencing the genomes of 1000 actinobacteria strains.</title>
        <authorList>
            <person name="Klenk H.-P."/>
        </authorList>
    </citation>
    <scope>NUCLEOTIDE SEQUENCE [LARGE SCALE GENOMIC DNA]</scope>
    <source>
        <strain evidence="2 3">DSM 44099</strain>
    </source>
</reference>
<dbReference type="Gene3D" id="1.10.260.40">
    <property type="entry name" value="lambda repressor-like DNA-binding domains"/>
    <property type="match status" value="1"/>
</dbReference>
<evidence type="ECO:0000313" key="2">
    <source>
        <dbReference type="EMBL" id="REF99318.1"/>
    </source>
</evidence>